<dbReference type="Gene3D" id="3.10.450.50">
    <property type="match status" value="1"/>
</dbReference>
<dbReference type="AlphaFoldDB" id="A0A0A1W5B3"/>
<dbReference type="Pfam" id="PF14534">
    <property type="entry name" value="DUF4440"/>
    <property type="match status" value="1"/>
</dbReference>
<reference evidence="3 4" key="1">
    <citation type="submission" date="2014-11" db="EMBL/GenBank/DDBJ databases">
        <title>Whole genome shotgun sequence of Sphingomonas parapaucimobilis NBRC 15100.</title>
        <authorList>
            <person name="Katano-Makiyama Y."/>
            <person name="Hosoyama A."/>
            <person name="Hashimoto M."/>
            <person name="Hosoyama Y."/>
            <person name="Noguchi M."/>
            <person name="Numata M."/>
            <person name="Tsuchikane K."/>
            <person name="Hirakata S."/>
            <person name="Uohara A."/>
            <person name="Shimodaira J."/>
            <person name="Ohji S."/>
            <person name="Ichikawa N."/>
            <person name="Kimura A."/>
            <person name="Yamazoe A."/>
            <person name="Fujita N."/>
        </authorList>
    </citation>
    <scope>NUCLEOTIDE SEQUENCE [LARGE SCALE GENOMIC DNA]</scope>
    <source>
        <strain evidence="3 4">NBRC 15100</strain>
    </source>
</reference>
<dbReference type="EMBL" id="BBPI01000035">
    <property type="protein sequence ID" value="GAM00630.1"/>
    <property type="molecule type" value="Genomic_DNA"/>
</dbReference>
<evidence type="ECO:0000256" key="1">
    <source>
        <dbReference type="SAM" id="SignalP"/>
    </source>
</evidence>
<dbReference type="SUPFAM" id="SSF54427">
    <property type="entry name" value="NTF2-like"/>
    <property type="match status" value="1"/>
</dbReference>
<protein>
    <recommendedName>
        <fullName evidence="2">DUF4440 domain-containing protein</fullName>
    </recommendedName>
</protein>
<feature type="chain" id="PRO_5001993401" description="DUF4440 domain-containing protein" evidence="1">
    <location>
        <begin position="20"/>
        <end position="150"/>
    </location>
</feature>
<keyword evidence="1" id="KW-0732">Signal</keyword>
<evidence type="ECO:0000313" key="4">
    <source>
        <dbReference type="Proteomes" id="UP000032305"/>
    </source>
</evidence>
<name>A0A0A1W5B3_9SPHN</name>
<organism evidence="3 4">
    <name type="scientific">Sphingomonas parapaucimobilis NBRC 15100</name>
    <dbReference type="NCBI Taxonomy" id="1219049"/>
    <lineage>
        <taxon>Bacteria</taxon>
        <taxon>Pseudomonadati</taxon>
        <taxon>Pseudomonadota</taxon>
        <taxon>Alphaproteobacteria</taxon>
        <taxon>Sphingomonadales</taxon>
        <taxon>Sphingomonadaceae</taxon>
        <taxon>Sphingomonas</taxon>
    </lineage>
</organism>
<dbReference type="InterPro" id="IPR032710">
    <property type="entry name" value="NTF2-like_dom_sf"/>
</dbReference>
<sequence>MRSWYIVVGLALLAGPASAQGSSDPAVLKLVQSFNDARNRFDAKALDGLLAADYIEVSPRGEIDRRPEVLTFYAPEKASQVPPMSFQTQDVRRHGDSAIVIGSVDYTLPSPNGGTVTRSVRVTYVEQRVDREWKMVSVQYTGIQPPKPAS</sequence>
<feature type="domain" description="DUF4440" evidence="2">
    <location>
        <begin position="27"/>
        <end position="135"/>
    </location>
</feature>
<proteinExistence type="predicted"/>
<accession>A0A0A1W5B3</accession>
<evidence type="ECO:0000259" key="2">
    <source>
        <dbReference type="Pfam" id="PF14534"/>
    </source>
</evidence>
<dbReference type="RefSeq" id="WP_052811440.1">
    <property type="nucleotide sequence ID" value="NZ_BBPI01000035.1"/>
</dbReference>
<feature type="signal peptide" evidence="1">
    <location>
        <begin position="1"/>
        <end position="19"/>
    </location>
</feature>
<dbReference type="OrthoDB" id="7283526at2"/>
<dbReference type="eggNOG" id="ENOG5031DMA">
    <property type="taxonomic scope" value="Bacteria"/>
</dbReference>
<keyword evidence="4" id="KW-1185">Reference proteome</keyword>
<gene>
    <name evidence="3" type="ORF">SP5_035_00290</name>
</gene>
<evidence type="ECO:0000313" key="3">
    <source>
        <dbReference type="EMBL" id="GAM00630.1"/>
    </source>
</evidence>
<dbReference type="InterPro" id="IPR027843">
    <property type="entry name" value="DUF4440"/>
</dbReference>
<dbReference type="Proteomes" id="UP000032305">
    <property type="component" value="Unassembled WGS sequence"/>
</dbReference>
<comment type="caution">
    <text evidence="3">The sequence shown here is derived from an EMBL/GenBank/DDBJ whole genome shotgun (WGS) entry which is preliminary data.</text>
</comment>